<evidence type="ECO:0000313" key="3">
    <source>
        <dbReference type="Proteomes" id="UP001275436"/>
    </source>
</evidence>
<dbReference type="PANTHER" id="PTHR40265:SF1">
    <property type="entry name" value="GLYOXALASE-LIKE DOMAIN-CONTAINING PROTEIN"/>
    <property type="match status" value="1"/>
</dbReference>
<feature type="domain" description="Glyoxalase-like" evidence="1">
    <location>
        <begin position="5"/>
        <end position="195"/>
    </location>
</feature>
<evidence type="ECO:0000259" key="1">
    <source>
        <dbReference type="Pfam" id="PF13468"/>
    </source>
</evidence>
<dbReference type="SUPFAM" id="SSF54593">
    <property type="entry name" value="Glyoxalase/Bleomycin resistance protein/Dihydroxybiphenyl dioxygenase"/>
    <property type="match status" value="1"/>
</dbReference>
<sequence length="267" mass="29768">MSFLFDHFVHVVNDPQIAMERCKELGIHAVQGGRHENLGTYNALSYFGLSYIEFIDVFSEQLANEAAKVNHGLIKSVLDEKEEGAVRVALRSKDLQADTERFASLGFEVNGPTDFSRTRPDGSIIKWKLLFVGRDGISPELPFFIEWDESDEWRKQDLEKSNAIADHPIGDIALESIGFAVENGAETAASWSELLGVKVGNSFIDRELDATGYPLLIPCGNFIFYEPNVNGKVESFLQTKGEKPFMVQFSGGEKKTINFSGALYRFG</sequence>
<organism evidence="2 3">
    <name type="scientific">Oceanobacillus kimchii</name>
    <dbReference type="NCBI Taxonomy" id="746691"/>
    <lineage>
        <taxon>Bacteria</taxon>
        <taxon>Bacillati</taxon>
        <taxon>Bacillota</taxon>
        <taxon>Bacilli</taxon>
        <taxon>Bacillales</taxon>
        <taxon>Bacillaceae</taxon>
        <taxon>Oceanobacillus</taxon>
    </lineage>
</organism>
<dbReference type="RefSeq" id="WP_215064365.1">
    <property type="nucleotide sequence ID" value="NZ_BSKO01000001.1"/>
</dbReference>
<dbReference type="Proteomes" id="UP001275436">
    <property type="component" value="Unassembled WGS sequence"/>
</dbReference>
<dbReference type="EMBL" id="BSKO01000001">
    <property type="protein sequence ID" value="GLO67916.1"/>
    <property type="molecule type" value="Genomic_DNA"/>
</dbReference>
<dbReference type="InterPro" id="IPR029068">
    <property type="entry name" value="Glyas_Bleomycin-R_OHBP_Dase"/>
</dbReference>
<keyword evidence="3" id="KW-1185">Reference proteome</keyword>
<gene>
    <name evidence="2" type="ORF">MACH08_37000</name>
</gene>
<dbReference type="InterPro" id="IPR025870">
    <property type="entry name" value="Glyoxalase-like_dom"/>
</dbReference>
<proteinExistence type="predicted"/>
<dbReference type="Gene3D" id="3.10.180.10">
    <property type="entry name" value="2,3-Dihydroxybiphenyl 1,2-Dioxygenase, domain 1"/>
    <property type="match status" value="1"/>
</dbReference>
<reference evidence="2 3" key="1">
    <citation type="submission" date="2023-02" db="EMBL/GenBank/DDBJ databases">
        <title>Oceanobacillus kimchii IFOP_LL358 isolated form Alexandrium catenella lab strain.</title>
        <authorList>
            <person name="Gajardo G."/>
            <person name="Ueki S."/>
            <person name="Maruyama F."/>
        </authorList>
    </citation>
    <scope>NUCLEOTIDE SEQUENCE [LARGE SCALE GENOMIC DNA]</scope>
    <source>
        <strain evidence="2 3">IFOP_LL358</strain>
    </source>
</reference>
<dbReference type="Pfam" id="PF13468">
    <property type="entry name" value="Glyoxalase_3"/>
    <property type="match status" value="1"/>
</dbReference>
<name>A0ABQ5TQ09_9BACI</name>
<accession>A0ABQ5TQ09</accession>
<dbReference type="PANTHER" id="PTHR40265">
    <property type="entry name" value="BLL2707 PROTEIN"/>
    <property type="match status" value="1"/>
</dbReference>
<evidence type="ECO:0000313" key="2">
    <source>
        <dbReference type="EMBL" id="GLO67916.1"/>
    </source>
</evidence>
<comment type="caution">
    <text evidence="2">The sequence shown here is derived from an EMBL/GenBank/DDBJ whole genome shotgun (WGS) entry which is preliminary data.</text>
</comment>
<protein>
    <recommendedName>
        <fullName evidence="1">Glyoxalase-like domain-containing protein</fullName>
    </recommendedName>
</protein>